<keyword evidence="5" id="KW-1185">Reference proteome</keyword>
<reference evidence="4" key="1">
    <citation type="journal article" date="2021" name="Microorganisms">
        <title>Acidisoma silvae sp. nov. and Acidisomacellulosilytica sp. nov., Two Acidophilic Bacteria Isolated from Decaying Wood, Hydrolyzing Cellulose and Producing Poly-3-hydroxybutyrate.</title>
        <authorList>
            <person name="Mieszkin S."/>
            <person name="Pouder E."/>
            <person name="Uroz S."/>
            <person name="Simon-Colin C."/>
            <person name="Alain K."/>
        </authorList>
    </citation>
    <scope>NUCLEOTIDE SEQUENCE</scope>
    <source>
        <strain evidence="4">HW T2.11</strain>
    </source>
</reference>
<sequence>MGPYVDSITYDEVLPGRASVVVIGGGIIGTSAAYTLASRGVSVALCEKGHIAGEQSSRNWGWVRQAGRDPREMPLIVESLRLWRGLDRQIGAETGFRECGVLYVAEDEGDERGFSDWMDMAAPFQIGARLVRGAEMDALMPGASQKFRSGLHVPSDGRAEPQKAAPAIARAAQEKGATIHGHCAVRGLERTGGRVSAVVTERGRIACDAVILAGGAWSGLFCASLGIRLPQLKVLSSVLRTGPVDNGPGPCTWMGEIGYRKRADGGYTIAHGTGHVTPIVPDSFRYLKEFWPNIKREGIGGIRPRFNALSRFEFTTPRTWSLDRESPFEQVRVLDPAPNKRLNGIAMEAMRKLYPAFRDVPVVQEWGGYIDVTPDIVPYIGAADELPGLVVATGFSGHGFGIGPGAGKLAADIAMGDTPFVDPTDFRLTRFRDGSPIVLGAEL</sequence>
<evidence type="ECO:0000256" key="2">
    <source>
        <dbReference type="ARBA" id="ARBA00023002"/>
    </source>
</evidence>
<dbReference type="SUPFAM" id="SSF51905">
    <property type="entry name" value="FAD/NAD(P)-binding domain"/>
    <property type="match status" value="1"/>
</dbReference>
<comment type="caution">
    <text evidence="4">The sequence shown here is derived from an EMBL/GenBank/DDBJ whole genome shotgun (WGS) entry which is preliminary data.</text>
</comment>
<dbReference type="GO" id="GO:0055130">
    <property type="term" value="P:D-alanine catabolic process"/>
    <property type="evidence" value="ECO:0007669"/>
    <property type="project" value="TreeGrafter"/>
</dbReference>
<evidence type="ECO:0000313" key="5">
    <source>
        <dbReference type="Proteomes" id="UP000708298"/>
    </source>
</evidence>
<dbReference type="Gene3D" id="3.30.9.10">
    <property type="entry name" value="D-Amino Acid Oxidase, subunit A, domain 2"/>
    <property type="match status" value="1"/>
</dbReference>
<dbReference type="InterPro" id="IPR036188">
    <property type="entry name" value="FAD/NAD-bd_sf"/>
</dbReference>
<evidence type="ECO:0000313" key="4">
    <source>
        <dbReference type="EMBL" id="MCB8876479.1"/>
    </source>
</evidence>
<dbReference type="InterPro" id="IPR006076">
    <property type="entry name" value="FAD-dep_OxRdtase"/>
</dbReference>
<dbReference type="Pfam" id="PF01266">
    <property type="entry name" value="DAO"/>
    <property type="match status" value="1"/>
</dbReference>
<dbReference type="AlphaFoldDB" id="A0A964DZV0"/>
<gene>
    <name evidence="4" type="ORF">ASILVAE211_14900</name>
</gene>
<dbReference type="Gene3D" id="3.50.50.60">
    <property type="entry name" value="FAD/NAD(P)-binding domain"/>
    <property type="match status" value="1"/>
</dbReference>
<dbReference type="PANTHER" id="PTHR13847">
    <property type="entry name" value="SARCOSINE DEHYDROGENASE-RELATED"/>
    <property type="match status" value="1"/>
</dbReference>
<dbReference type="Proteomes" id="UP000708298">
    <property type="component" value="Unassembled WGS sequence"/>
</dbReference>
<dbReference type="PANTHER" id="PTHR13847:SF280">
    <property type="entry name" value="D-AMINO ACID DEHYDROGENASE"/>
    <property type="match status" value="1"/>
</dbReference>
<dbReference type="GO" id="GO:0008718">
    <property type="term" value="F:D-amino-acid dehydrogenase activity"/>
    <property type="evidence" value="ECO:0007669"/>
    <property type="project" value="TreeGrafter"/>
</dbReference>
<proteinExistence type="inferred from homology"/>
<comment type="similarity">
    <text evidence="1">Belongs to the DadA oxidoreductase family.</text>
</comment>
<organism evidence="4 5">
    <name type="scientific">Acidisoma silvae</name>
    <dbReference type="NCBI Taxonomy" id="2802396"/>
    <lineage>
        <taxon>Bacteria</taxon>
        <taxon>Pseudomonadati</taxon>
        <taxon>Pseudomonadota</taxon>
        <taxon>Alphaproteobacteria</taxon>
        <taxon>Acetobacterales</taxon>
        <taxon>Acidocellaceae</taxon>
        <taxon>Acidisoma</taxon>
    </lineage>
</organism>
<dbReference type="EMBL" id="JAESVB010000006">
    <property type="protein sequence ID" value="MCB8876479.1"/>
    <property type="molecule type" value="Genomic_DNA"/>
</dbReference>
<name>A0A964DZV0_9PROT</name>
<protein>
    <submittedName>
        <fullName evidence="4">FAD-binding oxidoreductase</fullName>
    </submittedName>
</protein>
<evidence type="ECO:0000256" key="1">
    <source>
        <dbReference type="ARBA" id="ARBA00009410"/>
    </source>
</evidence>
<accession>A0A964DZV0</accession>
<dbReference type="GO" id="GO:0005886">
    <property type="term" value="C:plasma membrane"/>
    <property type="evidence" value="ECO:0007669"/>
    <property type="project" value="TreeGrafter"/>
</dbReference>
<dbReference type="GO" id="GO:0005737">
    <property type="term" value="C:cytoplasm"/>
    <property type="evidence" value="ECO:0007669"/>
    <property type="project" value="TreeGrafter"/>
</dbReference>
<reference evidence="4" key="2">
    <citation type="submission" date="2021-01" db="EMBL/GenBank/DDBJ databases">
        <authorList>
            <person name="Mieszkin S."/>
            <person name="Pouder E."/>
            <person name="Alain K."/>
        </authorList>
    </citation>
    <scope>NUCLEOTIDE SEQUENCE</scope>
    <source>
        <strain evidence="4">HW T2.11</strain>
    </source>
</reference>
<evidence type="ECO:0000259" key="3">
    <source>
        <dbReference type="Pfam" id="PF01266"/>
    </source>
</evidence>
<feature type="domain" description="FAD dependent oxidoreductase" evidence="3">
    <location>
        <begin position="20"/>
        <end position="412"/>
    </location>
</feature>
<dbReference type="RefSeq" id="WP_227322134.1">
    <property type="nucleotide sequence ID" value="NZ_JAESVB010000006.1"/>
</dbReference>
<keyword evidence="2" id="KW-0560">Oxidoreductase</keyword>